<organism evidence="1 2">
    <name type="scientific">Dactylosporangium matsuzakiense</name>
    <dbReference type="NCBI Taxonomy" id="53360"/>
    <lineage>
        <taxon>Bacteria</taxon>
        <taxon>Bacillati</taxon>
        <taxon>Actinomycetota</taxon>
        <taxon>Actinomycetes</taxon>
        <taxon>Micromonosporales</taxon>
        <taxon>Micromonosporaceae</taxon>
        <taxon>Dactylosporangium</taxon>
    </lineage>
</organism>
<proteinExistence type="predicted"/>
<sequence length="121" mass="13027">MVLGSQDAAEAEGLCRDLALHDWLLTTVNAALDAAHTAPPGAVPRAARLRPVVEHLSRLWKPGARVAPAMLTAWEQLERRPGFTRQWQSSIAAARDLLAVATFELLHSPRPAGAHVRNSGA</sequence>
<dbReference type="EMBL" id="BSFP01000006">
    <property type="protein sequence ID" value="GLL00085.1"/>
    <property type="molecule type" value="Genomic_DNA"/>
</dbReference>
<reference evidence="1" key="2">
    <citation type="submission" date="2023-01" db="EMBL/GenBank/DDBJ databases">
        <authorList>
            <person name="Sun Q."/>
            <person name="Evtushenko L."/>
        </authorList>
    </citation>
    <scope>NUCLEOTIDE SEQUENCE</scope>
    <source>
        <strain evidence="1">VKM Ac-1321</strain>
    </source>
</reference>
<evidence type="ECO:0000313" key="2">
    <source>
        <dbReference type="Proteomes" id="UP001143480"/>
    </source>
</evidence>
<accession>A0A9W6NJN0</accession>
<dbReference type="Proteomes" id="UP001143480">
    <property type="component" value="Unassembled WGS sequence"/>
</dbReference>
<comment type="caution">
    <text evidence="1">The sequence shown here is derived from an EMBL/GenBank/DDBJ whole genome shotgun (WGS) entry which is preliminary data.</text>
</comment>
<evidence type="ECO:0000313" key="1">
    <source>
        <dbReference type="EMBL" id="GLL00085.1"/>
    </source>
</evidence>
<protein>
    <submittedName>
        <fullName evidence="1">Uncharacterized protein</fullName>
    </submittedName>
</protein>
<reference evidence="1" key="1">
    <citation type="journal article" date="2014" name="Int. J. Syst. Evol. Microbiol.">
        <title>Complete genome sequence of Corynebacterium casei LMG S-19264T (=DSM 44701T), isolated from a smear-ripened cheese.</title>
        <authorList>
            <consortium name="US DOE Joint Genome Institute (JGI-PGF)"/>
            <person name="Walter F."/>
            <person name="Albersmeier A."/>
            <person name="Kalinowski J."/>
            <person name="Ruckert C."/>
        </authorList>
    </citation>
    <scope>NUCLEOTIDE SEQUENCE</scope>
    <source>
        <strain evidence="1">VKM Ac-1321</strain>
    </source>
</reference>
<gene>
    <name evidence="1" type="ORF">GCM10017581_018250</name>
</gene>
<dbReference type="AlphaFoldDB" id="A0A9W6NJN0"/>
<name>A0A9W6NJN0_9ACTN</name>
<keyword evidence="2" id="KW-1185">Reference proteome</keyword>